<dbReference type="Pfam" id="PF04307">
    <property type="entry name" value="YdjM"/>
    <property type="match status" value="1"/>
</dbReference>
<name>A0A1I7MVD5_9HYPH</name>
<keyword evidence="3" id="KW-0378">Hydrolase</keyword>
<evidence type="ECO:0000256" key="1">
    <source>
        <dbReference type="SAM" id="MobiDB-lite"/>
    </source>
</evidence>
<feature type="transmembrane region" description="Helical" evidence="2">
    <location>
        <begin position="118"/>
        <end position="141"/>
    </location>
</feature>
<dbReference type="GO" id="GO:0016787">
    <property type="term" value="F:hydrolase activity"/>
    <property type="evidence" value="ECO:0007669"/>
    <property type="project" value="UniProtKB-KW"/>
</dbReference>
<keyword evidence="2" id="KW-0812">Transmembrane</keyword>
<protein>
    <submittedName>
        <fullName evidence="3">LexA-binding, inner membrane-associated putative hydrolase</fullName>
    </submittedName>
</protein>
<sequence>MRLVATMANFTTHIAIGTVVTGALATLTLAADVVAPQNLVAVTLAGVLGSVLPDIDLKDSRPSRAMFAGLAIFFSFAVLFNAATEFSIAELWVLWLGTLLLVRYGLHAIFHRISVHRGIWHSILAAVFSSVATAIVFRYLLGKPEGVSWLAAAFMFVGYITHLTLDEIYSVDVMDTRIKSSFGTALKFFDRRHLGASLAMAGATAAAIMISPQTTTFVEGLSSRSMWTGLQQRMLPTDKWFGIVQAPHFASRKPDSASGITTSSIGEHSVDRPGEAKDAAVPSVQPQPAAEAAPLPAPAPASDVLPGSANP</sequence>
<keyword evidence="2" id="KW-1133">Transmembrane helix</keyword>
<dbReference type="AlphaFoldDB" id="A0A1I7MVD5"/>
<dbReference type="RefSeq" id="WP_244531029.1">
    <property type="nucleotide sequence ID" value="NZ_FPCH01000001.1"/>
</dbReference>
<feature type="compositionally biased region" description="Low complexity" evidence="1">
    <location>
        <begin position="279"/>
        <end position="311"/>
    </location>
</feature>
<feature type="region of interest" description="Disordered" evidence="1">
    <location>
        <begin position="251"/>
        <end position="311"/>
    </location>
</feature>
<proteinExistence type="predicted"/>
<keyword evidence="2" id="KW-0472">Membrane</keyword>
<dbReference type="Proteomes" id="UP000199423">
    <property type="component" value="Unassembled WGS sequence"/>
</dbReference>
<feature type="compositionally biased region" description="Basic and acidic residues" evidence="1">
    <location>
        <begin position="268"/>
        <end position="278"/>
    </location>
</feature>
<organism evidence="3 4">
    <name type="scientific">Hyphomicrobium facile</name>
    <dbReference type="NCBI Taxonomy" id="51670"/>
    <lineage>
        <taxon>Bacteria</taxon>
        <taxon>Pseudomonadati</taxon>
        <taxon>Pseudomonadota</taxon>
        <taxon>Alphaproteobacteria</taxon>
        <taxon>Hyphomicrobiales</taxon>
        <taxon>Hyphomicrobiaceae</taxon>
        <taxon>Hyphomicrobium</taxon>
    </lineage>
</organism>
<gene>
    <name evidence="3" type="ORF">SAMN04488557_0443</name>
</gene>
<keyword evidence="4" id="KW-1185">Reference proteome</keyword>
<dbReference type="STRING" id="51670.SAMN04488557_0443"/>
<feature type="transmembrane region" description="Helical" evidence="2">
    <location>
        <begin position="64"/>
        <end position="83"/>
    </location>
</feature>
<dbReference type="EMBL" id="FPCH01000001">
    <property type="protein sequence ID" value="SFV26364.1"/>
    <property type="molecule type" value="Genomic_DNA"/>
</dbReference>
<evidence type="ECO:0000313" key="4">
    <source>
        <dbReference type="Proteomes" id="UP000199423"/>
    </source>
</evidence>
<evidence type="ECO:0000313" key="3">
    <source>
        <dbReference type="EMBL" id="SFV26364.1"/>
    </source>
</evidence>
<dbReference type="InterPro" id="IPR007404">
    <property type="entry name" value="YdjM-like"/>
</dbReference>
<feature type="transmembrane region" description="Helical" evidence="2">
    <location>
        <begin position="89"/>
        <end position="106"/>
    </location>
</feature>
<reference evidence="4" key="1">
    <citation type="submission" date="2016-10" db="EMBL/GenBank/DDBJ databases">
        <authorList>
            <person name="Varghese N."/>
            <person name="Submissions S."/>
        </authorList>
    </citation>
    <scope>NUCLEOTIDE SEQUENCE [LARGE SCALE GENOMIC DNA]</scope>
    <source>
        <strain evidence="4">DSM 1565</strain>
    </source>
</reference>
<feature type="transmembrane region" description="Helical" evidence="2">
    <location>
        <begin position="147"/>
        <end position="165"/>
    </location>
</feature>
<evidence type="ECO:0000256" key="2">
    <source>
        <dbReference type="SAM" id="Phobius"/>
    </source>
</evidence>
<accession>A0A1I7MVD5</accession>
<feature type="transmembrane region" description="Helical" evidence="2">
    <location>
        <begin position="40"/>
        <end position="57"/>
    </location>
</feature>